<evidence type="ECO:0008006" key="3">
    <source>
        <dbReference type="Google" id="ProtNLM"/>
    </source>
</evidence>
<dbReference type="AlphaFoldDB" id="A0A0W0GEV9"/>
<dbReference type="SUPFAM" id="SSF56112">
    <property type="entry name" value="Protein kinase-like (PK-like)"/>
    <property type="match status" value="1"/>
</dbReference>
<evidence type="ECO:0000313" key="1">
    <source>
        <dbReference type="EMBL" id="KTB47092.1"/>
    </source>
</evidence>
<comment type="caution">
    <text evidence="1">The sequence shown here is derived from an EMBL/GenBank/DDBJ whole genome shotgun (WGS) entry which is preliminary data.</text>
</comment>
<dbReference type="EMBL" id="LATX01000143">
    <property type="protein sequence ID" value="KTB47092.1"/>
    <property type="molecule type" value="Genomic_DNA"/>
</dbReference>
<dbReference type="Proteomes" id="UP000054988">
    <property type="component" value="Unassembled WGS sequence"/>
</dbReference>
<protein>
    <recommendedName>
        <fullName evidence="3">Protein kinase domain-containing protein</fullName>
    </recommendedName>
</protein>
<gene>
    <name evidence="1" type="ORF">WG66_331</name>
</gene>
<dbReference type="InterPro" id="IPR011009">
    <property type="entry name" value="Kinase-like_dom_sf"/>
</dbReference>
<proteinExistence type="predicted"/>
<evidence type="ECO:0000313" key="2">
    <source>
        <dbReference type="Proteomes" id="UP000054988"/>
    </source>
</evidence>
<organism evidence="1 2">
    <name type="scientific">Moniliophthora roreri</name>
    <name type="common">Frosty pod rot fungus</name>
    <name type="synonym">Monilia roreri</name>
    <dbReference type="NCBI Taxonomy" id="221103"/>
    <lineage>
        <taxon>Eukaryota</taxon>
        <taxon>Fungi</taxon>
        <taxon>Dikarya</taxon>
        <taxon>Basidiomycota</taxon>
        <taxon>Agaricomycotina</taxon>
        <taxon>Agaricomycetes</taxon>
        <taxon>Agaricomycetidae</taxon>
        <taxon>Agaricales</taxon>
        <taxon>Marasmiineae</taxon>
        <taxon>Marasmiaceae</taxon>
        <taxon>Moniliophthora</taxon>
    </lineage>
</organism>
<accession>A0A0W0GEV9</accession>
<name>A0A0W0GEV9_MONRR</name>
<reference evidence="1 2" key="1">
    <citation type="submission" date="2015-12" db="EMBL/GenBank/DDBJ databases">
        <title>Draft genome sequence of Moniliophthora roreri, the causal agent of frosty pod rot of cacao.</title>
        <authorList>
            <person name="Aime M.C."/>
            <person name="Diaz-Valderrama J.R."/>
            <person name="Kijpornyongpan T."/>
            <person name="Phillips-Mora W."/>
        </authorList>
    </citation>
    <scope>NUCLEOTIDE SEQUENCE [LARGE SCALE GENOMIC DNA]</scope>
    <source>
        <strain evidence="1 2">MCA 2952</strain>
    </source>
</reference>
<sequence>MSGDEIPVKYFLVDKGRVSLLGIIEVPRDAKVYKLRDAIDAIEVQRGLLGRVRLWKPHEFLPGMDGQTRLASRFQEAKGVLARFCEDLSDEEQLLKLVADLLQVGGSGSRGGPRLAKATALVAEVVEPISTQSHAEGDEGDGDEATDTLTELKKNFTAVIKEGCKLTPSVSSQPVNYKNIQSGAAPILDGRYGLQPNPIGVPVEIIHPAFAQFRALAADMSVQLPEDIVRLTAQLMVSASQISTIEAPRQEFTRGILTKLLSYGFTQTVNLNKTSSDHTCLYNRTEEPLGVAAPGVVEEKAEMGTSGEASVQGSFSFLQHWTDPNNKALTMACCCPSFIISISGPWVVVLGAVITSHVVVHRLTDYIWLGNSRAIDDDHAFRVARVFNALRLSMHRLRKYYETLSPPEDPNSRFFPLATSYVTDENGVSNMAHFRYIRPLKGSDPSCVAFLASDVDDKDRLLVVKFVERYGEGAHRLLMAQRMAPRLLYCGEVWQDGPERHGCLPRKMVVMEYMPGRTALDGVSVSVRQTVRDALGVLHGLGFVHGDIRRPNILIADGDGDEGKRTMILDFDWAGKEGEARYPLHLSDIRWPDGVEDYALIEKEHDCRMVDFL</sequence>